<evidence type="ECO:0000256" key="7">
    <source>
        <dbReference type="RuleBase" id="RU369079"/>
    </source>
</evidence>
<proteinExistence type="inferred from homology"/>
<dbReference type="GeneID" id="80820416"/>
<feature type="transmembrane region" description="Helical" evidence="7">
    <location>
        <begin position="56"/>
        <end position="77"/>
    </location>
</feature>
<dbReference type="PANTHER" id="PTHR33362">
    <property type="entry name" value="SIALIC ACID TRAP TRANSPORTER PERMEASE PROTEIN SIAT-RELATED"/>
    <property type="match status" value="1"/>
</dbReference>
<evidence type="ECO:0000256" key="1">
    <source>
        <dbReference type="ARBA" id="ARBA00004429"/>
    </source>
</evidence>
<feature type="transmembrane region" description="Helical" evidence="7">
    <location>
        <begin position="275"/>
        <end position="297"/>
    </location>
</feature>
<reference evidence="9 10" key="1">
    <citation type="submission" date="2016-10" db="EMBL/GenBank/DDBJ databases">
        <authorList>
            <person name="Varghese N."/>
            <person name="Submissions S."/>
        </authorList>
    </citation>
    <scope>NUCLEOTIDE SEQUENCE [LARGE SCALE GENOMIC DNA]</scope>
    <source>
        <strain evidence="9 10">FF3</strain>
    </source>
</reference>
<evidence type="ECO:0000256" key="2">
    <source>
        <dbReference type="ARBA" id="ARBA00022475"/>
    </source>
</evidence>
<dbReference type="AlphaFoldDB" id="A0A975WDZ3"/>
<dbReference type="RefSeq" id="WP_074838908.1">
    <property type="nucleotide sequence ID" value="NZ_CATMKJ010000026.1"/>
</dbReference>
<sequence length="431" mass="45285">MATALIGFAALLGLCFLGFRVGFATLVVGFVGFGLQRGFEASLAMVGQQVLEDSMNYNLSVIPLFILMGVFIVHARISKDLYDAAYAGLGRFRGGLALATVLAAGGFSAVCGSTLATAATMAKVAMPPMKTYRYSDRLASGTIAAGGTLGIMIPPSVPLVIYGLIAEQDIGLLFIAGILPGLLLVTLFMICVGIVVRRDPLAAPEAPPLEPARRTAAIRGTLPVLILFFVVLGGIYTGAFTATEASGIGAFGAAVIAVLRGNLRTLGEWKDCLSDATVTTATIFIVLLGAIVFSQFINLSGMPYDLLDLVDAWELSPFQLVLFVCVIAILMGMVFEAIGILVLLVPVFLPALQISGIDMIWFGILVVLVSEIGLITPPIGMNVFVVKSVLPDVRLGAIFRGVTPYIIALVAGLVLVLVFPPIATFLPGLMR</sequence>
<feature type="transmembrane region" description="Helical" evidence="7">
    <location>
        <begin position="361"/>
        <end position="385"/>
    </location>
</feature>
<evidence type="ECO:0000256" key="6">
    <source>
        <dbReference type="ARBA" id="ARBA00023136"/>
    </source>
</evidence>
<feature type="transmembrane region" description="Helical" evidence="7">
    <location>
        <begin position="143"/>
        <end position="165"/>
    </location>
</feature>
<dbReference type="Pfam" id="PF06808">
    <property type="entry name" value="DctM"/>
    <property type="match status" value="1"/>
</dbReference>
<evidence type="ECO:0000313" key="10">
    <source>
        <dbReference type="Proteomes" id="UP000182932"/>
    </source>
</evidence>
<name>A0A975WDZ3_9RHOB</name>
<comment type="function">
    <text evidence="7">Part of the tripartite ATP-independent periplasmic (TRAP) transport system.</text>
</comment>
<keyword evidence="6 7" id="KW-0472">Membrane</keyword>
<gene>
    <name evidence="9" type="ORF">SAMN04487940_12126</name>
</gene>
<dbReference type="PIRSF" id="PIRSF006066">
    <property type="entry name" value="HI0050"/>
    <property type="match status" value="1"/>
</dbReference>
<dbReference type="Proteomes" id="UP000182932">
    <property type="component" value="Unassembled WGS sequence"/>
</dbReference>
<keyword evidence="10" id="KW-1185">Reference proteome</keyword>
<dbReference type="InterPro" id="IPR010656">
    <property type="entry name" value="DctM"/>
</dbReference>
<feature type="transmembrane region" description="Helical" evidence="7">
    <location>
        <begin position="171"/>
        <end position="196"/>
    </location>
</feature>
<comment type="similarity">
    <text evidence="7">Belongs to the TRAP transporter large permease family.</text>
</comment>
<dbReference type="NCBIfam" id="TIGR00786">
    <property type="entry name" value="dctM"/>
    <property type="match status" value="1"/>
</dbReference>
<feature type="transmembrane region" description="Helical" evidence="7">
    <location>
        <begin position="217"/>
        <end position="239"/>
    </location>
</feature>
<dbReference type="InterPro" id="IPR004681">
    <property type="entry name" value="TRAP_DctM"/>
</dbReference>
<comment type="subcellular location">
    <subcellularLocation>
        <location evidence="1 7">Cell inner membrane</location>
        <topology evidence="1 7">Multi-pass membrane protein</topology>
    </subcellularLocation>
</comment>
<protein>
    <recommendedName>
        <fullName evidence="7">TRAP transporter large permease protein</fullName>
    </recommendedName>
</protein>
<evidence type="ECO:0000256" key="4">
    <source>
        <dbReference type="ARBA" id="ARBA00022692"/>
    </source>
</evidence>
<feature type="transmembrane region" description="Helical" evidence="7">
    <location>
        <begin position="6"/>
        <end position="35"/>
    </location>
</feature>
<dbReference type="EMBL" id="FNYY01000021">
    <property type="protein sequence ID" value="SEK04944.1"/>
    <property type="molecule type" value="Genomic_DNA"/>
</dbReference>
<feature type="domain" description="TRAP C4-dicarboxylate transport system permease DctM subunit" evidence="8">
    <location>
        <begin position="9"/>
        <end position="421"/>
    </location>
</feature>
<evidence type="ECO:0000256" key="5">
    <source>
        <dbReference type="ARBA" id="ARBA00022989"/>
    </source>
</evidence>
<keyword evidence="5 7" id="KW-1133">Transmembrane helix</keyword>
<evidence type="ECO:0000259" key="8">
    <source>
        <dbReference type="Pfam" id="PF06808"/>
    </source>
</evidence>
<comment type="caution">
    <text evidence="9">The sequence shown here is derived from an EMBL/GenBank/DDBJ whole genome shotgun (WGS) entry which is preliminary data.</text>
</comment>
<keyword evidence="7" id="KW-0813">Transport</keyword>
<feature type="transmembrane region" description="Helical" evidence="7">
    <location>
        <begin position="245"/>
        <end position="263"/>
    </location>
</feature>
<keyword evidence="2" id="KW-1003">Cell membrane</keyword>
<dbReference type="GO" id="GO:0005886">
    <property type="term" value="C:plasma membrane"/>
    <property type="evidence" value="ECO:0007669"/>
    <property type="project" value="UniProtKB-SubCell"/>
</dbReference>
<feature type="transmembrane region" description="Helical" evidence="7">
    <location>
        <begin position="317"/>
        <end position="349"/>
    </location>
</feature>
<dbReference type="GO" id="GO:0022857">
    <property type="term" value="F:transmembrane transporter activity"/>
    <property type="evidence" value="ECO:0007669"/>
    <property type="project" value="UniProtKB-UniRule"/>
</dbReference>
<keyword evidence="3 7" id="KW-0997">Cell inner membrane</keyword>
<keyword evidence="4 7" id="KW-0812">Transmembrane</keyword>
<organism evidence="9 10">
    <name type="scientific">Marinovum algicola</name>
    <dbReference type="NCBI Taxonomy" id="42444"/>
    <lineage>
        <taxon>Bacteria</taxon>
        <taxon>Pseudomonadati</taxon>
        <taxon>Pseudomonadota</taxon>
        <taxon>Alphaproteobacteria</taxon>
        <taxon>Rhodobacterales</taxon>
        <taxon>Roseobacteraceae</taxon>
        <taxon>Marinovum</taxon>
    </lineage>
</organism>
<evidence type="ECO:0000256" key="3">
    <source>
        <dbReference type="ARBA" id="ARBA00022519"/>
    </source>
</evidence>
<accession>A0A975WDZ3</accession>
<feature type="transmembrane region" description="Helical" evidence="7">
    <location>
        <begin position="97"/>
        <end position="122"/>
    </location>
</feature>
<comment type="subunit">
    <text evidence="7">The complex comprises the extracytoplasmic solute receptor protein and the two transmembrane proteins.</text>
</comment>
<feature type="transmembrane region" description="Helical" evidence="7">
    <location>
        <begin position="405"/>
        <end position="426"/>
    </location>
</feature>
<dbReference type="PANTHER" id="PTHR33362:SF5">
    <property type="entry name" value="C4-DICARBOXYLATE TRAP TRANSPORTER LARGE PERMEASE PROTEIN DCTM"/>
    <property type="match status" value="1"/>
</dbReference>
<evidence type="ECO:0000313" key="9">
    <source>
        <dbReference type="EMBL" id="SEK04944.1"/>
    </source>
</evidence>